<feature type="active site" evidence="13">
    <location>
        <position position="143"/>
    </location>
</feature>
<evidence type="ECO:0000256" key="6">
    <source>
        <dbReference type="ARBA" id="ARBA00022763"/>
    </source>
</evidence>
<dbReference type="GO" id="GO:0008821">
    <property type="term" value="F:crossover junction DNA endonuclease activity"/>
    <property type="evidence" value="ECO:0007669"/>
    <property type="project" value="UniProtKB-UniRule"/>
</dbReference>
<dbReference type="PRINTS" id="PR00696">
    <property type="entry name" value="RSOLVASERUVC"/>
</dbReference>
<feature type="active site" evidence="13">
    <location>
        <position position="9"/>
    </location>
</feature>
<dbReference type="GO" id="GO:0003677">
    <property type="term" value="F:DNA binding"/>
    <property type="evidence" value="ECO:0007669"/>
    <property type="project" value="UniProtKB-KW"/>
</dbReference>
<evidence type="ECO:0000256" key="10">
    <source>
        <dbReference type="ARBA" id="ARBA00023172"/>
    </source>
</evidence>
<keyword evidence="4 13" id="KW-0479">Metal-binding</keyword>
<feature type="binding site" evidence="13">
    <location>
        <position position="143"/>
    </location>
    <ligand>
        <name>Mg(2+)</name>
        <dbReference type="ChEBI" id="CHEBI:18420"/>
        <label>1</label>
    </ligand>
</feature>
<organism evidence="16 17">
    <name type="scientific">Brachybacterium muris UCD-AY4</name>
    <dbReference type="NCBI Taxonomy" id="1249481"/>
    <lineage>
        <taxon>Bacteria</taxon>
        <taxon>Bacillati</taxon>
        <taxon>Actinomycetota</taxon>
        <taxon>Actinomycetes</taxon>
        <taxon>Micrococcales</taxon>
        <taxon>Dermabacteraceae</taxon>
        <taxon>Brachybacterium</taxon>
    </lineage>
</organism>
<evidence type="ECO:0000256" key="1">
    <source>
        <dbReference type="ARBA" id="ARBA00009518"/>
    </source>
</evidence>
<dbReference type="Gene3D" id="3.30.420.10">
    <property type="entry name" value="Ribonuclease H-like superfamily/Ribonuclease H"/>
    <property type="match status" value="1"/>
</dbReference>
<dbReference type="PANTHER" id="PTHR30194">
    <property type="entry name" value="CROSSOVER JUNCTION ENDODEOXYRIBONUCLEASE RUVC"/>
    <property type="match status" value="1"/>
</dbReference>
<dbReference type="InterPro" id="IPR012337">
    <property type="entry name" value="RNaseH-like_sf"/>
</dbReference>
<evidence type="ECO:0000256" key="8">
    <source>
        <dbReference type="ARBA" id="ARBA00022842"/>
    </source>
</evidence>
<dbReference type="GO" id="GO:0048476">
    <property type="term" value="C:Holliday junction resolvase complex"/>
    <property type="evidence" value="ECO:0007669"/>
    <property type="project" value="UniProtKB-UniRule"/>
</dbReference>
<evidence type="ECO:0000256" key="3">
    <source>
        <dbReference type="ARBA" id="ARBA00022722"/>
    </source>
</evidence>
<dbReference type="GO" id="GO:0000287">
    <property type="term" value="F:magnesium ion binding"/>
    <property type="evidence" value="ECO:0007669"/>
    <property type="project" value="UniProtKB-UniRule"/>
</dbReference>
<keyword evidence="8 13" id="KW-0460">Magnesium</keyword>
<evidence type="ECO:0000256" key="15">
    <source>
        <dbReference type="SAM" id="MobiDB-lite"/>
    </source>
</evidence>
<dbReference type="InterPro" id="IPR036397">
    <property type="entry name" value="RNaseH_sf"/>
</dbReference>
<keyword evidence="7 13" id="KW-0378">Hydrolase</keyword>
<dbReference type="SUPFAM" id="SSF53098">
    <property type="entry name" value="Ribonuclease H-like"/>
    <property type="match status" value="1"/>
</dbReference>
<evidence type="ECO:0000256" key="11">
    <source>
        <dbReference type="ARBA" id="ARBA00023204"/>
    </source>
</evidence>
<dbReference type="HAMAP" id="MF_00034">
    <property type="entry name" value="RuvC"/>
    <property type="match status" value="1"/>
</dbReference>
<feature type="active site" evidence="13">
    <location>
        <position position="70"/>
    </location>
</feature>
<comment type="subcellular location">
    <subcellularLocation>
        <location evidence="13">Cytoplasm</location>
    </subcellularLocation>
</comment>
<dbReference type="GO" id="GO:0006281">
    <property type="term" value="P:DNA repair"/>
    <property type="evidence" value="ECO:0007669"/>
    <property type="project" value="UniProtKB-UniRule"/>
</dbReference>
<protein>
    <recommendedName>
        <fullName evidence="13 14">Crossover junction endodeoxyribonuclease RuvC</fullName>
        <ecNumber evidence="13 14">3.1.21.10</ecNumber>
    </recommendedName>
    <alternativeName>
        <fullName evidence="13">Holliday junction nuclease RuvC</fullName>
    </alternativeName>
    <alternativeName>
        <fullName evidence="13">Holliday junction resolvase RuvC</fullName>
    </alternativeName>
</protein>
<comment type="catalytic activity">
    <reaction evidence="12 13">
        <text>Endonucleolytic cleavage at a junction such as a reciprocal single-stranded crossover between two homologous DNA duplexes (Holliday junction).</text>
        <dbReference type="EC" id="3.1.21.10"/>
    </reaction>
</comment>
<dbReference type="HOGENOM" id="CLU_091257_0_2_11"/>
<dbReference type="RefSeq" id="WP_017823705.1">
    <property type="nucleotide sequence ID" value="NZ_AORC01000014.1"/>
</dbReference>
<evidence type="ECO:0000256" key="9">
    <source>
        <dbReference type="ARBA" id="ARBA00023125"/>
    </source>
</evidence>
<feature type="region of interest" description="Disordered" evidence="15">
    <location>
        <begin position="163"/>
        <end position="196"/>
    </location>
</feature>
<evidence type="ECO:0000256" key="4">
    <source>
        <dbReference type="ARBA" id="ARBA00022723"/>
    </source>
</evidence>
<comment type="subunit">
    <text evidence="13">Homodimer which binds Holliday junction (HJ) DNA. The HJ becomes 2-fold symmetrical on binding to RuvC with unstacked arms; it has a different conformation from HJ DNA in complex with RuvA. In the full resolvosome a probable DNA-RuvA(4)-RuvB(12)-RuvC(2) complex forms which resolves the HJ.</text>
</comment>
<feature type="binding site" evidence="13">
    <location>
        <position position="70"/>
    </location>
    <ligand>
        <name>Mg(2+)</name>
        <dbReference type="ChEBI" id="CHEBI:18420"/>
        <label>2</label>
    </ligand>
</feature>
<keyword evidence="9 13" id="KW-0238">DNA-binding</keyword>
<evidence type="ECO:0000256" key="14">
    <source>
        <dbReference type="NCBIfam" id="TIGR00228"/>
    </source>
</evidence>
<dbReference type="Proteomes" id="UP000019754">
    <property type="component" value="Unassembled WGS sequence"/>
</dbReference>
<evidence type="ECO:0000256" key="5">
    <source>
        <dbReference type="ARBA" id="ARBA00022759"/>
    </source>
</evidence>
<dbReference type="PROSITE" id="PS01321">
    <property type="entry name" value="RUVC"/>
    <property type="match status" value="1"/>
</dbReference>
<comment type="function">
    <text evidence="13">The RuvA-RuvB-RuvC complex processes Holliday junction (HJ) DNA during genetic recombination and DNA repair. Endonuclease that resolves HJ intermediates. Cleaves cruciform DNA by making single-stranded nicks across the HJ at symmetrical positions within the homologous arms, yielding a 5'-phosphate and a 3'-hydroxyl group; requires a central core of homology in the junction. The consensus cleavage sequence is 5'-(A/T)TT(C/G)-3'. Cleavage occurs on the 3'-side of the TT dinucleotide at the point of strand exchange. HJ branch migration catalyzed by RuvA-RuvB allows RuvC to scan DNA until it finds its consensus sequence, where it cleaves and resolves the cruciform DNA.</text>
</comment>
<gene>
    <name evidence="13" type="primary">ruvC</name>
    <name evidence="16" type="ORF">D641_0111750</name>
</gene>
<keyword evidence="6 13" id="KW-0227">DNA damage</keyword>
<dbReference type="InterPro" id="IPR002176">
    <property type="entry name" value="X-over_junc_endoDNase_RuvC"/>
</dbReference>
<comment type="similarity">
    <text evidence="1 13">Belongs to the RuvC family.</text>
</comment>
<name>A0A022KVD4_9MICO</name>
<evidence type="ECO:0000256" key="13">
    <source>
        <dbReference type="HAMAP-Rule" id="MF_00034"/>
    </source>
</evidence>
<reference evidence="16 17" key="1">
    <citation type="journal article" date="2013" name="Genome Announc.">
        <title>Draft genome sequence of an Actinobacterium, Brachybacterium muris strain UCD-AY4.</title>
        <authorList>
            <person name="Lo J.R."/>
            <person name="Lang J.M."/>
            <person name="Darling A.E."/>
            <person name="Eisen J.A."/>
            <person name="Coil D.A."/>
        </authorList>
    </citation>
    <scope>NUCLEOTIDE SEQUENCE [LARGE SCALE GENOMIC DNA]</scope>
    <source>
        <strain evidence="16 17">UCD-AY4</strain>
    </source>
</reference>
<evidence type="ECO:0000256" key="7">
    <source>
        <dbReference type="ARBA" id="ARBA00022801"/>
    </source>
</evidence>
<keyword evidence="11 13" id="KW-0234">DNA repair</keyword>
<evidence type="ECO:0000313" key="17">
    <source>
        <dbReference type="Proteomes" id="UP000019754"/>
    </source>
</evidence>
<keyword evidence="3 13" id="KW-0540">Nuclease</keyword>
<dbReference type="GO" id="GO:0005737">
    <property type="term" value="C:cytoplasm"/>
    <property type="evidence" value="ECO:0007669"/>
    <property type="project" value="UniProtKB-SubCell"/>
</dbReference>
<dbReference type="NCBIfam" id="TIGR00228">
    <property type="entry name" value="ruvC"/>
    <property type="match status" value="1"/>
</dbReference>
<keyword evidence="17" id="KW-1185">Reference proteome</keyword>
<keyword evidence="10 13" id="KW-0233">DNA recombination</keyword>
<dbReference type="STRING" id="1249481.D641_0111750"/>
<feature type="compositionally biased region" description="Basic and acidic residues" evidence="15">
    <location>
        <begin position="179"/>
        <end position="196"/>
    </location>
</feature>
<dbReference type="EC" id="3.1.21.10" evidence="13 14"/>
<dbReference type="PANTHER" id="PTHR30194:SF3">
    <property type="entry name" value="CROSSOVER JUNCTION ENDODEOXYRIBONUCLEASE RUVC"/>
    <property type="match status" value="1"/>
</dbReference>
<dbReference type="EMBL" id="AORC01000014">
    <property type="protein sequence ID" value="EYT48571.1"/>
    <property type="molecule type" value="Genomic_DNA"/>
</dbReference>
<dbReference type="FunFam" id="3.30.420.10:FF:000002">
    <property type="entry name" value="Crossover junction endodeoxyribonuclease RuvC"/>
    <property type="match status" value="1"/>
</dbReference>
<evidence type="ECO:0000256" key="12">
    <source>
        <dbReference type="ARBA" id="ARBA00029354"/>
    </source>
</evidence>
<dbReference type="GO" id="GO:0006310">
    <property type="term" value="P:DNA recombination"/>
    <property type="evidence" value="ECO:0007669"/>
    <property type="project" value="UniProtKB-UniRule"/>
</dbReference>
<feature type="binding site" evidence="13">
    <location>
        <position position="9"/>
    </location>
    <ligand>
        <name>Mg(2+)</name>
        <dbReference type="ChEBI" id="CHEBI:18420"/>
        <label>1</label>
    </ligand>
</feature>
<comment type="cofactor">
    <cofactor evidence="13">
        <name>Mg(2+)</name>
        <dbReference type="ChEBI" id="CHEBI:18420"/>
    </cofactor>
    <text evidence="13">Binds 2 Mg(2+) ion per subunit.</text>
</comment>
<comment type="caution">
    <text evidence="16">The sequence shown here is derived from an EMBL/GenBank/DDBJ whole genome shotgun (WGS) entry which is preliminary data.</text>
</comment>
<dbReference type="CDD" id="cd16962">
    <property type="entry name" value="RuvC"/>
    <property type="match status" value="1"/>
</dbReference>
<evidence type="ECO:0000313" key="16">
    <source>
        <dbReference type="EMBL" id="EYT48571.1"/>
    </source>
</evidence>
<dbReference type="AlphaFoldDB" id="A0A022KVD4"/>
<keyword evidence="5 13" id="KW-0255">Endonuclease</keyword>
<proteinExistence type="inferred from homology"/>
<evidence type="ECO:0000256" key="2">
    <source>
        <dbReference type="ARBA" id="ARBA00022490"/>
    </source>
</evidence>
<sequence length="196" mass="20426">MSLRVLGVDPGLTRCGIGVLDSAGGRRATLVAAGVVRSVSEDAIDARLLAISRGLRAAIEEHAPDVVAVERVFSQNNTSTVMGTAQVSGIAILLAAERGIPIAMHTPSEVKAAVTGYGRADKKQIQTVLVKLLGLEAPPKPADAADAVAIALTQLWRGPGPVRLDSTGGARTSAQTRWAEAERAARRARESSTSRF</sequence>
<keyword evidence="2 13" id="KW-0963">Cytoplasm</keyword>
<dbReference type="Pfam" id="PF02075">
    <property type="entry name" value="RuvC"/>
    <property type="match status" value="1"/>
</dbReference>
<dbReference type="InterPro" id="IPR020563">
    <property type="entry name" value="X-over_junc_endoDNase_Mg_BS"/>
</dbReference>
<accession>A0A022KVD4</accession>